<protein>
    <submittedName>
        <fullName evidence="1">66f914a2-fb88-433b-8676-5e76d9090495</fullName>
    </submittedName>
</protein>
<sequence>MDARHCVVDDGMQLWVAWISLAKRDHPSPVARWA</sequence>
<proteinExistence type="predicted"/>
<dbReference type="Proteomes" id="UP000289323">
    <property type="component" value="Unassembled WGS sequence"/>
</dbReference>
<dbReference type="AlphaFoldDB" id="A0A3S4AJZ7"/>
<accession>A0A3S4AJZ7</accession>
<gene>
    <name evidence="1" type="ORF">TT172_LOCUS1698</name>
</gene>
<evidence type="ECO:0000313" key="2">
    <source>
        <dbReference type="Proteomes" id="UP000289323"/>
    </source>
</evidence>
<dbReference type="EMBL" id="OUUZ01000001">
    <property type="protein sequence ID" value="SPQ19279.1"/>
    <property type="molecule type" value="Genomic_DNA"/>
</dbReference>
<organism evidence="1 2">
    <name type="scientific">Thermothielavioides terrestris</name>
    <dbReference type="NCBI Taxonomy" id="2587410"/>
    <lineage>
        <taxon>Eukaryota</taxon>
        <taxon>Fungi</taxon>
        <taxon>Dikarya</taxon>
        <taxon>Ascomycota</taxon>
        <taxon>Pezizomycotina</taxon>
        <taxon>Sordariomycetes</taxon>
        <taxon>Sordariomycetidae</taxon>
        <taxon>Sordariales</taxon>
        <taxon>Chaetomiaceae</taxon>
        <taxon>Thermothielavioides</taxon>
    </lineage>
</organism>
<reference evidence="1 2" key="1">
    <citation type="submission" date="2018-04" db="EMBL/GenBank/DDBJ databases">
        <authorList>
            <person name="Huttner S."/>
            <person name="Dainat J."/>
        </authorList>
    </citation>
    <scope>NUCLEOTIDE SEQUENCE [LARGE SCALE GENOMIC DNA]</scope>
</reference>
<name>A0A3S4AJZ7_9PEZI</name>
<evidence type="ECO:0000313" key="1">
    <source>
        <dbReference type="EMBL" id="SPQ19279.1"/>
    </source>
</evidence>